<feature type="domain" description="Fumarate reductase/succinate dehydrogenase flavoprotein-like C-terminal" evidence="15">
    <location>
        <begin position="479"/>
        <end position="510"/>
    </location>
</feature>
<evidence type="ECO:0000256" key="4">
    <source>
        <dbReference type="ARBA" id="ARBA00012173"/>
    </source>
</evidence>
<evidence type="ECO:0000256" key="11">
    <source>
        <dbReference type="ARBA" id="ARBA00030386"/>
    </source>
</evidence>
<dbReference type="Pfam" id="PF02910">
    <property type="entry name" value="Succ_DH_flav_C"/>
    <property type="match status" value="1"/>
</dbReference>
<reference evidence="16" key="2">
    <citation type="submission" date="2021-04" db="EMBL/GenBank/DDBJ databases">
        <authorList>
            <person name="Gilroy R."/>
        </authorList>
    </citation>
    <scope>NUCLEOTIDE SEQUENCE</scope>
    <source>
        <strain evidence="16">ChiGjej1B1-98</strain>
    </source>
</reference>
<dbReference type="Proteomes" id="UP000824005">
    <property type="component" value="Unassembled WGS sequence"/>
</dbReference>
<feature type="domain" description="FAD-dependent oxidoreductase 2 FAD-binding" evidence="14">
    <location>
        <begin position="2"/>
        <end position="389"/>
    </location>
</feature>
<gene>
    <name evidence="16" type="ORF">H9830_02720</name>
</gene>
<dbReference type="InterPro" id="IPR005288">
    <property type="entry name" value="NadB"/>
</dbReference>
<dbReference type="AlphaFoldDB" id="A0A9D1YTR4"/>
<dbReference type="SUPFAM" id="SSF56425">
    <property type="entry name" value="Succinate dehydrogenase/fumarate reductase flavoprotein, catalytic domain"/>
    <property type="match status" value="1"/>
</dbReference>
<keyword evidence="6" id="KW-0285">Flavoprotein</keyword>
<dbReference type="InterPro" id="IPR015939">
    <property type="entry name" value="Fum_Rdtase/Succ_DH_flav-like_C"/>
</dbReference>
<evidence type="ECO:0000256" key="9">
    <source>
        <dbReference type="ARBA" id="ARBA00023002"/>
    </source>
</evidence>
<evidence type="ECO:0000259" key="14">
    <source>
        <dbReference type="Pfam" id="PF00890"/>
    </source>
</evidence>
<dbReference type="GO" id="GO:0034628">
    <property type="term" value="P:'de novo' NAD+ biosynthetic process from L-aspartate"/>
    <property type="evidence" value="ECO:0007669"/>
    <property type="project" value="TreeGrafter"/>
</dbReference>
<comment type="catalytic activity">
    <reaction evidence="12">
        <text>L-aspartate + O2 = iminosuccinate + H2O2</text>
        <dbReference type="Rhea" id="RHEA:25876"/>
        <dbReference type="ChEBI" id="CHEBI:15379"/>
        <dbReference type="ChEBI" id="CHEBI:16240"/>
        <dbReference type="ChEBI" id="CHEBI:29991"/>
        <dbReference type="ChEBI" id="CHEBI:77875"/>
        <dbReference type="EC" id="1.4.3.16"/>
    </reaction>
    <physiologicalReaction direction="left-to-right" evidence="12">
        <dbReference type="Rhea" id="RHEA:25877"/>
    </physiologicalReaction>
</comment>
<keyword evidence="7" id="KW-0662">Pyridine nucleotide biosynthesis</keyword>
<evidence type="ECO:0000313" key="16">
    <source>
        <dbReference type="EMBL" id="HIY65173.1"/>
    </source>
</evidence>
<accession>A0A9D1YTR4</accession>
<comment type="similarity">
    <text evidence="3">Belongs to the FAD-dependent oxidoreductase 2 family. NadB subfamily.</text>
</comment>
<evidence type="ECO:0000313" key="17">
    <source>
        <dbReference type="Proteomes" id="UP000824005"/>
    </source>
</evidence>
<dbReference type="PANTHER" id="PTHR42716">
    <property type="entry name" value="L-ASPARTATE OXIDASE"/>
    <property type="match status" value="1"/>
</dbReference>
<evidence type="ECO:0000256" key="3">
    <source>
        <dbReference type="ARBA" id="ARBA00008562"/>
    </source>
</evidence>
<comment type="function">
    <text evidence="10">Catalyzes the oxidation of L-aspartate to iminoaspartate, the first step in the de novo biosynthesis of NAD(+).</text>
</comment>
<evidence type="ECO:0000256" key="6">
    <source>
        <dbReference type="ARBA" id="ARBA00022630"/>
    </source>
</evidence>
<dbReference type="Gene3D" id="1.20.58.100">
    <property type="entry name" value="Fumarate reductase/succinate dehydrogenase flavoprotein-like, C-terminal domain"/>
    <property type="match status" value="1"/>
</dbReference>
<dbReference type="InterPro" id="IPR036188">
    <property type="entry name" value="FAD/NAD-bd_sf"/>
</dbReference>
<reference evidence="16" key="1">
    <citation type="journal article" date="2021" name="PeerJ">
        <title>Extensive microbial diversity within the chicken gut microbiome revealed by metagenomics and culture.</title>
        <authorList>
            <person name="Gilroy R."/>
            <person name="Ravi A."/>
            <person name="Getino M."/>
            <person name="Pursley I."/>
            <person name="Horton D.L."/>
            <person name="Alikhan N.F."/>
            <person name="Baker D."/>
            <person name="Gharbi K."/>
            <person name="Hall N."/>
            <person name="Watson M."/>
            <person name="Adriaenssens E.M."/>
            <person name="Foster-Nyarko E."/>
            <person name="Jarju S."/>
            <person name="Secka A."/>
            <person name="Antonio M."/>
            <person name="Oren A."/>
            <person name="Chaudhuri R.R."/>
            <person name="La Ragione R."/>
            <person name="Hildebrand F."/>
            <person name="Pallen M.J."/>
        </authorList>
    </citation>
    <scope>NUCLEOTIDE SEQUENCE</scope>
    <source>
        <strain evidence="16">ChiGjej1B1-98</strain>
    </source>
</reference>
<protein>
    <recommendedName>
        <fullName evidence="5">L-aspartate oxidase</fullName>
        <ecNumber evidence="4">1.4.3.16</ecNumber>
    </recommendedName>
    <alternativeName>
        <fullName evidence="11">Quinolinate synthase B</fullName>
    </alternativeName>
</protein>
<evidence type="ECO:0000259" key="15">
    <source>
        <dbReference type="Pfam" id="PF02910"/>
    </source>
</evidence>
<organism evidence="16 17">
    <name type="scientific">Candidatus Agrococcus pullicola</name>
    <dbReference type="NCBI Taxonomy" id="2838429"/>
    <lineage>
        <taxon>Bacteria</taxon>
        <taxon>Bacillati</taxon>
        <taxon>Actinomycetota</taxon>
        <taxon>Actinomycetes</taxon>
        <taxon>Micrococcales</taxon>
        <taxon>Microbacteriaceae</taxon>
        <taxon>Agrococcus</taxon>
    </lineage>
</organism>
<evidence type="ECO:0000256" key="8">
    <source>
        <dbReference type="ARBA" id="ARBA00022827"/>
    </source>
</evidence>
<dbReference type="GO" id="GO:0033765">
    <property type="term" value="F:steroid dehydrogenase activity, acting on the CH-CH group of donors"/>
    <property type="evidence" value="ECO:0007669"/>
    <property type="project" value="UniProtKB-ARBA"/>
</dbReference>
<feature type="region of interest" description="Disordered" evidence="13">
    <location>
        <begin position="520"/>
        <end position="554"/>
    </location>
</feature>
<evidence type="ECO:0000256" key="10">
    <source>
        <dbReference type="ARBA" id="ARBA00029426"/>
    </source>
</evidence>
<evidence type="ECO:0000256" key="2">
    <source>
        <dbReference type="ARBA" id="ARBA00004950"/>
    </source>
</evidence>
<comment type="caution">
    <text evidence="16">The sequence shown here is derived from an EMBL/GenBank/DDBJ whole genome shotgun (WGS) entry which is preliminary data.</text>
</comment>
<sequence>MILIIGSGTAGLACALAALDAGADVELVARERLSAAAEQCMNGNSALAQGGIAAAIGTYDSPEQHAADTLGAGAGLVDEAAAAELAKLGAREVTRLIEAGFSIDREPNGRPAFGLEGAHSIPRIVHAGGDRSGAALHDFLLSRITGAAKAGRIQLSEELTAVELLRDGGAVTGAILREHGAEGTLHTRSADAVVLATGGYAGLFSATSNARSATGDGLMLAARIGALLADLEFVQFHPTALAANGRPSFLVSEAVRGAGATLLDDTGRRFMLERHPAAELAPRDVVARGMHGVMRERGESSVLLDATAIERQGGPGTLARRFPRISEAVSAAGFDWAREPVPVAPAAHYAMGGIATDLDGRSSVPGLFAVGEAASTGVHGANRLASNSLLECLVFGLAAGRAAAKFEGAWEHRGSAMQTLARDAFDIDVNPGRARARAVSTAALSDPVRAAFDSGLGIERDRAGLQEAAEIFAAHAQDSRAQLGALMTALADARTESRGAHTRTDFPSIDAALERRQGIRMITASRSDSRTSETEQGRLSAEEEESTHADHAIR</sequence>
<name>A0A9D1YTR4_9MICO</name>
<evidence type="ECO:0000256" key="7">
    <source>
        <dbReference type="ARBA" id="ARBA00022642"/>
    </source>
</evidence>
<dbReference type="SUPFAM" id="SSF51905">
    <property type="entry name" value="FAD/NAD(P)-binding domain"/>
    <property type="match status" value="1"/>
</dbReference>
<evidence type="ECO:0000256" key="1">
    <source>
        <dbReference type="ARBA" id="ARBA00001974"/>
    </source>
</evidence>
<evidence type="ECO:0000256" key="12">
    <source>
        <dbReference type="ARBA" id="ARBA00048305"/>
    </source>
</evidence>
<dbReference type="InterPro" id="IPR027477">
    <property type="entry name" value="Succ_DH/fumarate_Rdtase_cat_sf"/>
</dbReference>
<dbReference type="EMBL" id="DXDC01000081">
    <property type="protein sequence ID" value="HIY65173.1"/>
    <property type="molecule type" value="Genomic_DNA"/>
</dbReference>
<dbReference type="PANTHER" id="PTHR42716:SF2">
    <property type="entry name" value="L-ASPARTATE OXIDASE, CHLOROPLASTIC"/>
    <property type="match status" value="1"/>
</dbReference>
<dbReference type="GO" id="GO:0008734">
    <property type="term" value="F:L-aspartate oxidase activity"/>
    <property type="evidence" value="ECO:0007669"/>
    <property type="project" value="UniProtKB-EC"/>
</dbReference>
<evidence type="ECO:0000256" key="5">
    <source>
        <dbReference type="ARBA" id="ARBA00021901"/>
    </source>
</evidence>
<dbReference type="FunFam" id="3.90.700.10:FF:000002">
    <property type="entry name" value="L-aspartate oxidase"/>
    <property type="match status" value="1"/>
</dbReference>
<proteinExistence type="inferred from homology"/>
<comment type="cofactor">
    <cofactor evidence="1">
        <name>FAD</name>
        <dbReference type="ChEBI" id="CHEBI:57692"/>
    </cofactor>
</comment>
<dbReference type="Gene3D" id="3.90.700.10">
    <property type="entry name" value="Succinate dehydrogenase/fumarate reductase flavoprotein, catalytic domain"/>
    <property type="match status" value="1"/>
</dbReference>
<keyword evidence="8" id="KW-0274">FAD</keyword>
<dbReference type="EC" id="1.4.3.16" evidence="4"/>
<feature type="compositionally biased region" description="Basic and acidic residues" evidence="13">
    <location>
        <begin position="527"/>
        <end position="536"/>
    </location>
</feature>
<comment type="pathway">
    <text evidence="2">Cofactor biosynthesis; NAD(+) biosynthesis; iminoaspartate from L-aspartate (oxidase route): step 1/1.</text>
</comment>
<dbReference type="SUPFAM" id="SSF46977">
    <property type="entry name" value="Succinate dehydrogenase/fumarate reductase flavoprotein C-terminal domain"/>
    <property type="match status" value="1"/>
</dbReference>
<keyword evidence="9" id="KW-0560">Oxidoreductase</keyword>
<dbReference type="Gene3D" id="3.50.50.60">
    <property type="entry name" value="FAD/NAD(P)-binding domain"/>
    <property type="match status" value="1"/>
</dbReference>
<dbReference type="PRINTS" id="PR00368">
    <property type="entry name" value="FADPNR"/>
</dbReference>
<dbReference type="InterPro" id="IPR037099">
    <property type="entry name" value="Fum_R/Succ_DH_flav-like_C_sf"/>
</dbReference>
<dbReference type="Pfam" id="PF00890">
    <property type="entry name" value="FAD_binding_2"/>
    <property type="match status" value="1"/>
</dbReference>
<evidence type="ECO:0000256" key="13">
    <source>
        <dbReference type="SAM" id="MobiDB-lite"/>
    </source>
</evidence>
<dbReference type="InterPro" id="IPR003953">
    <property type="entry name" value="FAD-dep_OxRdtase_2_FAD-bd"/>
</dbReference>